<comment type="caution">
    <text evidence="1">The sequence shown here is derived from an EMBL/GenBank/DDBJ whole genome shotgun (WGS) entry which is preliminary data.</text>
</comment>
<keyword evidence="2" id="KW-1185">Reference proteome</keyword>
<sequence length="310" mass="34526">MGAKTLVVADRRGSGRRAASPELFMIMENVFHLVWDFIFVALKAGPPKTATGTAVIMASTSAPRTEAGTSRMKSVASTLCYDNQSLLADIRKAVGNMKEIGVSLEKQNKTQMVKELETEFMELLKAYEDCANLSTAIDSVGNMYRPGEQATDFKKLLDNEMAKTKRRSSVPQVNQLLRQFREAIWNVHNSGQPMPGEEQEDIVMTSTQNILLNNTCPLSGKPVIKLSEPVRSMDCKHVYEKAAILQYIRSMHGQPKCPVAACPKIIIADRVVCDPLLKIEIEESRVLNQQTSRPDIIEDFTQDSENEDSD</sequence>
<dbReference type="Proteomes" id="UP001056120">
    <property type="component" value="Linkage Group LG24"/>
</dbReference>
<evidence type="ECO:0000313" key="2">
    <source>
        <dbReference type="Proteomes" id="UP001056120"/>
    </source>
</evidence>
<evidence type="ECO:0000313" key="1">
    <source>
        <dbReference type="EMBL" id="KAI3712082.1"/>
    </source>
</evidence>
<protein>
    <submittedName>
        <fullName evidence="1">Uncharacterized protein</fullName>
    </submittedName>
</protein>
<gene>
    <name evidence="1" type="ORF">L1987_70631</name>
</gene>
<accession>A0ACB9APK9</accession>
<name>A0ACB9APK9_9ASTR</name>
<reference evidence="1 2" key="2">
    <citation type="journal article" date="2022" name="Mol. Ecol. Resour.">
        <title>The genomes of chicory, endive, great burdock and yacon provide insights into Asteraceae paleo-polyploidization history and plant inulin production.</title>
        <authorList>
            <person name="Fan W."/>
            <person name="Wang S."/>
            <person name="Wang H."/>
            <person name="Wang A."/>
            <person name="Jiang F."/>
            <person name="Liu H."/>
            <person name="Zhao H."/>
            <person name="Xu D."/>
            <person name="Zhang Y."/>
        </authorList>
    </citation>
    <scope>NUCLEOTIDE SEQUENCE [LARGE SCALE GENOMIC DNA]</scope>
    <source>
        <strain evidence="2">cv. Yunnan</strain>
        <tissue evidence="1">Leaves</tissue>
    </source>
</reference>
<organism evidence="1 2">
    <name type="scientific">Smallanthus sonchifolius</name>
    <dbReference type="NCBI Taxonomy" id="185202"/>
    <lineage>
        <taxon>Eukaryota</taxon>
        <taxon>Viridiplantae</taxon>
        <taxon>Streptophyta</taxon>
        <taxon>Embryophyta</taxon>
        <taxon>Tracheophyta</taxon>
        <taxon>Spermatophyta</taxon>
        <taxon>Magnoliopsida</taxon>
        <taxon>eudicotyledons</taxon>
        <taxon>Gunneridae</taxon>
        <taxon>Pentapetalae</taxon>
        <taxon>asterids</taxon>
        <taxon>campanulids</taxon>
        <taxon>Asterales</taxon>
        <taxon>Asteraceae</taxon>
        <taxon>Asteroideae</taxon>
        <taxon>Heliantheae alliance</taxon>
        <taxon>Millerieae</taxon>
        <taxon>Smallanthus</taxon>
    </lineage>
</organism>
<proteinExistence type="predicted"/>
<reference evidence="2" key="1">
    <citation type="journal article" date="2022" name="Mol. Ecol. Resour.">
        <title>The genomes of chicory, endive, great burdock and yacon provide insights into Asteraceae palaeo-polyploidization history and plant inulin production.</title>
        <authorList>
            <person name="Fan W."/>
            <person name="Wang S."/>
            <person name="Wang H."/>
            <person name="Wang A."/>
            <person name="Jiang F."/>
            <person name="Liu H."/>
            <person name="Zhao H."/>
            <person name="Xu D."/>
            <person name="Zhang Y."/>
        </authorList>
    </citation>
    <scope>NUCLEOTIDE SEQUENCE [LARGE SCALE GENOMIC DNA]</scope>
    <source>
        <strain evidence="2">cv. Yunnan</strain>
    </source>
</reference>
<dbReference type="EMBL" id="CM042041">
    <property type="protein sequence ID" value="KAI3712082.1"/>
    <property type="molecule type" value="Genomic_DNA"/>
</dbReference>